<organism evidence="1 2">
    <name type="scientific">Campylobacter hyointestinalis subsp. hyointestinalis</name>
    <dbReference type="NCBI Taxonomy" id="91352"/>
    <lineage>
        <taxon>Bacteria</taxon>
        <taxon>Pseudomonadati</taxon>
        <taxon>Campylobacterota</taxon>
        <taxon>Epsilonproteobacteria</taxon>
        <taxon>Campylobacterales</taxon>
        <taxon>Campylobacteraceae</taxon>
        <taxon>Campylobacter</taxon>
    </lineage>
</organism>
<gene>
    <name evidence="1" type="ORF">ERS686654_01415</name>
</gene>
<dbReference type="Proteomes" id="UP000052237">
    <property type="component" value="Unassembled WGS sequence"/>
</dbReference>
<dbReference type="EMBL" id="FAVB01000003">
    <property type="protein sequence ID" value="CUU83426.1"/>
    <property type="molecule type" value="Genomic_DNA"/>
</dbReference>
<dbReference type="AlphaFoldDB" id="A0A0S4S138"/>
<keyword evidence="2" id="KW-1185">Reference proteome</keyword>
<evidence type="ECO:0000313" key="2">
    <source>
        <dbReference type="Proteomes" id="UP000052237"/>
    </source>
</evidence>
<evidence type="ECO:0000313" key="1">
    <source>
        <dbReference type="EMBL" id="CUU83426.1"/>
    </source>
</evidence>
<protein>
    <submittedName>
        <fullName evidence="1">Uncharacterized protein</fullName>
    </submittedName>
</protein>
<accession>A0A0S4S138</accession>
<name>A0A0S4S138_CAMHY</name>
<sequence>MRSITVEKLDSINDARHFLMMLNAILLGWHKDADEIGIEMIKAACGELYSMTFKYIKALDGIDDNSI</sequence>
<dbReference type="RefSeq" id="WP_059425960.1">
    <property type="nucleotide sequence ID" value="NZ_FAVB01000003.1"/>
</dbReference>
<comment type="caution">
    <text evidence="1">The sequence shown here is derived from an EMBL/GenBank/DDBJ whole genome shotgun (WGS) entry which is preliminary data.</text>
</comment>
<proteinExistence type="predicted"/>
<reference evidence="1 2" key="1">
    <citation type="submission" date="2015-11" db="EMBL/GenBank/DDBJ databases">
        <authorList>
            <consortium name="Pathogen Informatics"/>
        </authorList>
    </citation>
    <scope>NUCLEOTIDE SEQUENCE [LARGE SCALE GENOMIC DNA]</scope>
    <source>
        <strain evidence="1 2">006A-0059</strain>
    </source>
</reference>